<organism evidence="1 2">
    <name type="scientific">Mycena rosella</name>
    <name type="common">Pink bonnet</name>
    <name type="synonym">Agaricus rosellus</name>
    <dbReference type="NCBI Taxonomy" id="1033263"/>
    <lineage>
        <taxon>Eukaryota</taxon>
        <taxon>Fungi</taxon>
        <taxon>Dikarya</taxon>
        <taxon>Basidiomycota</taxon>
        <taxon>Agaricomycotina</taxon>
        <taxon>Agaricomycetes</taxon>
        <taxon>Agaricomycetidae</taxon>
        <taxon>Agaricales</taxon>
        <taxon>Marasmiineae</taxon>
        <taxon>Mycenaceae</taxon>
        <taxon>Mycena</taxon>
    </lineage>
</organism>
<sequence>MRTRRTRSDRQSISWVNRRGAARTVPMQVLVLGYPRTGTTSMRDALEILGYKGVHHMEDIFANPLEAGMWTEAINARFFARGTPYRREEWDQLLGHCQAVTDTPAAMFAEDLVAAYPGAKVILTNRDVDKWWTSFCDSIGSVVASRRYRLAAYLDPRALGTVSRLGKLIMSVILGPIVTEAGAKARFTAHYEKVRKIVPKERLLEYDVAEGWGRCAHSWGRMCRRWTFHTQMTPRCGARGPRRRRPSFSAGLQSRRCSRAF</sequence>
<proteinExistence type="predicted"/>
<dbReference type="Gene3D" id="3.40.50.300">
    <property type="entry name" value="P-loop containing nucleotide triphosphate hydrolases"/>
    <property type="match status" value="1"/>
</dbReference>
<dbReference type="PANTHER" id="PTHR36978">
    <property type="entry name" value="P-LOOP CONTAINING NUCLEOTIDE TRIPHOSPHATE HYDROLASE"/>
    <property type="match status" value="1"/>
</dbReference>
<evidence type="ECO:0000313" key="1">
    <source>
        <dbReference type="EMBL" id="KAJ7619022.1"/>
    </source>
</evidence>
<dbReference type="AlphaFoldDB" id="A0AAD7BF09"/>
<evidence type="ECO:0000313" key="2">
    <source>
        <dbReference type="Proteomes" id="UP001221757"/>
    </source>
</evidence>
<keyword evidence="2" id="KW-1185">Reference proteome</keyword>
<name>A0AAD7BF09_MYCRO</name>
<comment type="caution">
    <text evidence="1">The sequence shown here is derived from an EMBL/GenBank/DDBJ whole genome shotgun (WGS) entry which is preliminary data.</text>
</comment>
<dbReference type="SUPFAM" id="SSF52540">
    <property type="entry name" value="P-loop containing nucleoside triphosphate hydrolases"/>
    <property type="match status" value="1"/>
</dbReference>
<dbReference type="Pfam" id="PF17784">
    <property type="entry name" value="Sulfotransfer_4"/>
    <property type="match status" value="1"/>
</dbReference>
<evidence type="ECO:0008006" key="3">
    <source>
        <dbReference type="Google" id="ProtNLM"/>
    </source>
</evidence>
<accession>A0AAD7BF09</accession>
<reference evidence="1" key="1">
    <citation type="submission" date="2023-03" db="EMBL/GenBank/DDBJ databases">
        <title>Massive genome expansion in bonnet fungi (Mycena s.s.) driven by repeated elements and novel gene families across ecological guilds.</title>
        <authorList>
            <consortium name="Lawrence Berkeley National Laboratory"/>
            <person name="Harder C.B."/>
            <person name="Miyauchi S."/>
            <person name="Viragh M."/>
            <person name="Kuo A."/>
            <person name="Thoen E."/>
            <person name="Andreopoulos B."/>
            <person name="Lu D."/>
            <person name="Skrede I."/>
            <person name="Drula E."/>
            <person name="Henrissat B."/>
            <person name="Morin E."/>
            <person name="Kohler A."/>
            <person name="Barry K."/>
            <person name="LaButti K."/>
            <person name="Morin E."/>
            <person name="Salamov A."/>
            <person name="Lipzen A."/>
            <person name="Mereny Z."/>
            <person name="Hegedus B."/>
            <person name="Baldrian P."/>
            <person name="Stursova M."/>
            <person name="Weitz H."/>
            <person name="Taylor A."/>
            <person name="Grigoriev I.V."/>
            <person name="Nagy L.G."/>
            <person name="Martin F."/>
            <person name="Kauserud H."/>
        </authorList>
    </citation>
    <scope>NUCLEOTIDE SEQUENCE</scope>
    <source>
        <strain evidence="1">CBHHK067</strain>
    </source>
</reference>
<dbReference type="EMBL" id="JARKIE010000738">
    <property type="protein sequence ID" value="KAJ7619022.1"/>
    <property type="molecule type" value="Genomic_DNA"/>
</dbReference>
<gene>
    <name evidence="1" type="ORF">B0H17DRAFT_641897</name>
</gene>
<dbReference type="PANTHER" id="PTHR36978:SF4">
    <property type="entry name" value="P-LOOP CONTAINING NUCLEOSIDE TRIPHOSPHATE HYDROLASE PROTEIN"/>
    <property type="match status" value="1"/>
</dbReference>
<protein>
    <recommendedName>
        <fullName evidence="3">Sulfotransferase family protein</fullName>
    </recommendedName>
</protein>
<dbReference type="Proteomes" id="UP001221757">
    <property type="component" value="Unassembled WGS sequence"/>
</dbReference>
<dbReference type="InterPro" id="IPR040632">
    <property type="entry name" value="Sulfotransfer_4"/>
</dbReference>
<dbReference type="InterPro" id="IPR027417">
    <property type="entry name" value="P-loop_NTPase"/>
</dbReference>